<evidence type="ECO:0000313" key="3">
    <source>
        <dbReference type="EMBL" id="KAK7345665.1"/>
    </source>
</evidence>
<evidence type="ECO:0000256" key="1">
    <source>
        <dbReference type="SAM" id="MobiDB-lite"/>
    </source>
</evidence>
<reference evidence="3 4" key="1">
    <citation type="submission" date="2024-01" db="EMBL/GenBank/DDBJ databases">
        <title>The genomes of 5 underutilized Papilionoideae crops provide insights into root nodulation and disease resistanc.</title>
        <authorList>
            <person name="Jiang F."/>
        </authorList>
    </citation>
    <scope>NUCLEOTIDE SEQUENCE [LARGE SCALE GENOMIC DNA]</scope>
    <source>
        <strain evidence="3">LVBAO_FW01</strain>
        <tissue evidence="3">Leaves</tissue>
    </source>
</reference>
<dbReference type="EMBL" id="JAYMYQ010000003">
    <property type="protein sequence ID" value="KAK7345665.1"/>
    <property type="molecule type" value="Genomic_DNA"/>
</dbReference>
<feature type="compositionally biased region" description="Basic residues" evidence="1">
    <location>
        <begin position="176"/>
        <end position="208"/>
    </location>
</feature>
<dbReference type="PANTHER" id="PTHR34952:SF4">
    <property type="entry name" value="BRI1-KD INTERACTING PROTEIN"/>
    <property type="match status" value="1"/>
</dbReference>
<keyword evidence="2" id="KW-0732">Signal</keyword>
<dbReference type="PANTHER" id="PTHR34952">
    <property type="entry name" value="OS05G0113500 PROTEIN"/>
    <property type="match status" value="1"/>
</dbReference>
<dbReference type="AlphaFoldDB" id="A0AAN9QPS1"/>
<feature type="chain" id="PRO_5042877678" evidence="2">
    <location>
        <begin position="19"/>
        <end position="258"/>
    </location>
</feature>
<evidence type="ECO:0000313" key="4">
    <source>
        <dbReference type="Proteomes" id="UP001367508"/>
    </source>
</evidence>
<keyword evidence="4" id="KW-1185">Reference proteome</keyword>
<dbReference type="Proteomes" id="UP001367508">
    <property type="component" value="Unassembled WGS sequence"/>
</dbReference>
<comment type="caution">
    <text evidence="3">The sequence shown here is derived from an EMBL/GenBank/DDBJ whole genome shotgun (WGS) entry which is preliminary data.</text>
</comment>
<protein>
    <submittedName>
        <fullName evidence="3">Uncharacterized protein</fullName>
    </submittedName>
</protein>
<name>A0AAN9QPS1_CANGL</name>
<organism evidence="3 4">
    <name type="scientific">Canavalia gladiata</name>
    <name type="common">Sword bean</name>
    <name type="synonym">Dolichos gladiatus</name>
    <dbReference type="NCBI Taxonomy" id="3824"/>
    <lineage>
        <taxon>Eukaryota</taxon>
        <taxon>Viridiplantae</taxon>
        <taxon>Streptophyta</taxon>
        <taxon>Embryophyta</taxon>
        <taxon>Tracheophyta</taxon>
        <taxon>Spermatophyta</taxon>
        <taxon>Magnoliopsida</taxon>
        <taxon>eudicotyledons</taxon>
        <taxon>Gunneridae</taxon>
        <taxon>Pentapetalae</taxon>
        <taxon>rosids</taxon>
        <taxon>fabids</taxon>
        <taxon>Fabales</taxon>
        <taxon>Fabaceae</taxon>
        <taxon>Papilionoideae</taxon>
        <taxon>50 kb inversion clade</taxon>
        <taxon>NPAAA clade</taxon>
        <taxon>indigoferoid/millettioid clade</taxon>
        <taxon>Phaseoleae</taxon>
        <taxon>Canavalia</taxon>
    </lineage>
</organism>
<feature type="region of interest" description="Disordered" evidence="1">
    <location>
        <begin position="171"/>
        <end position="215"/>
    </location>
</feature>
<sequence length="258" mass="28688">MVMFTAILFAAVFGVSHCLIQLMDMHSPVNGVHGDIISKLENNFSESLHIQDAEKSKHASEGGAIGNCDVGEGNLCESFQQQETEIKMKCLKECSTLPFPDMMLPSISSVEEADTSFSKQSPHQSYTCPVTFPPPPKLVSAMKGSREKQGRSQMKLTVKWAPDVYDPVPTILSHTVKSKKQQKSRIRKSEKRNGKKGYSKRGSGKGKQNRNSWLHSRDEMFETSIELNDLDVNHDSNCGTSFLKTSVTKVHWPIGEAL</sequence>
<evidence type="ECO:0000256" key="2">
    <source>
        <dbReference type="SAM" id="SignalP"/>
    </source>
</evidence>
<feature type="signal peptide" evidence="2">
    <location>
        <begin position="1"/>
        <end position="18"/>
    </location>
</feature>
<gene>
    <name evidence="3" type="ORF">VNO77_16273</name>
</gene>
<proteinExistence type="predicted"/>
<accession>A0AAN9QPS1</accession>